<reference evidence="2" key="1">
    <citation type="submission" date="2016-03" db="EMBL/GenBank/DDBJ databases">
        <authorList>
            <person name="Heylen K."/>
            <person name="De Vos P."/>
            <person name="Vekeman B."/>
        </authorList>
    </citation>
    <scope>NUCLEOTIDE SEQUENCE [LARGE SCALE GENOMIC DNA]</scope>
    <source>
        <strain evidence="2">R-45383</strain>
    </source>
</reference>
<dbReference type="Proteomes" id="UP000077628">
    <property type="component" value="Unassembled WGS sequence"/>
</dbReference>
<proteinExistence type="predicted"/>
<organism evidence="1 2">
    <name type="scientific">Methylomonas koyamae</name>
    <dbReference type="NCBI Taxonomy" id="702114"/>
    <lineage>
        <taxon>Bacteria</taxon>
        <taxon>Pseudomonadati</taxon>
        <taxon>Pseudomonadota</taxon>
        <taxon>Gammaproteobacteria</taxon>
        <taxon>Methylococcales</taxon>
        <taxon>Methylococcaceae</taxon>
        <taxon>Methylomonas</taxon>
    </lineage>
</organism>
<evidence type="ECO:0000313" key="2">
    <source>
        <dbReference type="Proteomes" id="UP000077628"/>
    </source>
</evidence>
<evidence type="ECO:0000313" key="1">
    <source>
        <dbReference type="EMBL" id="OAI17741.1"/>
    </source>
</evidence>
<accession>A0A177NIP9</accession>
<dbReference type="EMBL" id="LUUK01000176">
    <property type="protein sequence ID" value="OAI17741.1"/>
    <property type="molecule type" value="Genomic_DNA"/>
</dbReference>
<name>A0A177NIP9_9GAMM</name>
<sequence length="106" mass="11623">MNQIIPANPGFNALTFFINEAGKPSYYREAVIAWQLRIAAAASGVTDADRAGERLCHWATPILPGGIGSFDEWDAIEDPNGTISTSDNTFRSIGDCLEHWAKARRQ</sequence>
<comment type="caution">
    <text evidence="1">The sequence shown here is derived from an EMBL/GenBank/DDBJ whole genome shotgun (WGS) entry which is preliminary data.</text>
</comment>
<protein>
    <submittedName>
        <fullName evidence="1">Uncharacterized protein</fullName>
    </submittedName>
</protein>
<dbReference type="AlphaFoldDB" id="A0A177NIP9"/>
<keyword evidence="2" id="KW-1185">Reference proteome</keyword>
<dbReference type="STRING" id="702114.A1355_07180"/>
<gene>
    <name evidence="1" type="ORF">A1355_07180</name>
</gene>
<dbReference type="RefSeq" id="WP_064029217.1">
    <property type="nucleotide sequence ID" value="NZ_LUUK01000176.1"/>
</dbReference>